<dbReference type="SUPFAM" id="SSF52540">
    <property type="entry name" value="P-loop containing nucleoside triphosphate hydrolases"/>
    <property type="match status" value="1"/>
</dbReference>
<reference evidence="5 6" key="1">
    <citation type="submission" date="2020-06" db="EMBL/GenBank/DDBJ databases">
        <authorList>
            <person name="Li R."/>
            <person name="Bekaert M."/>
        </authorList>
    </citation>
    <scope>NUCLEOTIDE SEQUENCE [LARGE SCALE GENOMIC DNA]</scope>
    <source>
        <strain evidence="6">wild</strain>
    </source>
</reference>
<protein>
    <recommendedName>
        <fullName evidence="4">AIG1-type G domain-containing protein</fullName>
    </recommendedName>
</protein>
<evidence type="ECO:0000259" key="4">
    <source>
        <dbReference type="PROSITE" id="PS51720"/>
    </source>
</evidence>
<dbReference type="GO" id="GO:0005525">
    <property type="term" value="F:GTP binding"/>
    <property type="evidence" value="ECO:0007669"/>
    <property type="project" value="UniProtKB-KW"/>
</dbReference>
<evidence type="ECO:0000256" key="3">
    <source>
        <dbReference type="ARBA" id="ARBA00023134"/>
    </source>
</evidence>
<evidence type="ECO:0000313" key="5">
    <source>
        <dbReference type="EMBL" id="CAC5359273.1"/>
    </source>
</evidence>
<evidence type="ECO:0000256" key="1">
    <source>
        <dbReference type="ARBA" id="ARBA00008535"/>
    </source>
</evidence>
<dbReference type="EMBL" id="CACVKT020000463">
    <property type="protein sequence ID" value="CAC5359273.1"/>
    <property type="molecule type" value="Genomic_DNA"/>
</dbReference>
<dbReference type="InterPro" id="IPR006703">
    <property type="entry name" value="G_AIG1"/>
</dbReference>
<dbReference type="PANTHER" id="PTHR10903:SF184">
    <property type="entry name" value="GTP-BINDING PROTEIN A"/>
    <property type="match status" value="1"/>
</dbReference>
<dbReference type="PANTHER" id="PTHR10903">
    <property type="entry name" value="GTPASE, IMAP FAMILY MEMBER-RELATED"/>
    <property type="match status" value="1"/>
</dbReference>
<evidence type="ECO:0000256" key="2">
    <source>
        <dbReference type="ARBA" id="ARBA00022741"/>
    </source>
</evidence>
<dbReference type="AlphaFoldDB" id="A0A6J7ZY44"/>
<feature type="domain" description="AIG1-type G" evidence="4">
    <location>
        <begin position="9"/>
        <end position="214"/>
    </location>
</feature>
<comment type="similarity">
    <text evidence="1">Belongs to the TRAFAC class TrmE-Era-EngA-EngB-Septin-like GTPase superfamily. AIG1/Toc34/Toc159-like paraseptin GTPase family. IAN subfamily.</text>
</comment>
<evidence type="ECO:0000313" key="6">
    <source>
        <dbReference type="Proteomes" id="UP000507470"/>
    </source>
</evidence>
<dbReference type="InterPro" id="IPR045058">
    <property type="entry name" value="GIMA/IAN/Toc"/>
</dbReference>
<dbReference type="Proteomes" id="UP000507470">
    <property type="component" value="Unassembled WGS sequence"/>
</dbReference>
<dbReference type="InterPro" id="IPR027417">
    <property type="entry name" value="P-loop_NTPase"/>
</dbReference>
<proteinExistence type="inferred from homology"/>
<accession>A0A6J7ZY44</accession>
<dbReference type="Pfam" id="PF04548">
    <property type="entry name" value="AIG1"/>
    <property type="match status" value="1"/>
</dbReference>
<dbReference type="Gene3D" id="3.40.50.300">
    <property type="entry name" value="P-loop containing nucleotide triphosphate hydrolases"/>
    <property type="match status" value="1"/>
</dbReference>
<keyword evidence="6" id="KW-1185">Reference proteome</keyword>
<sequence length="226" mass="25937">MTTETSSSDQIINLVLLGRKGSGKSRTGNTILGSNEAFKFGYQIETKSCAIERASRFERNLRVIDTPGIDTFSLEESVKLRKYISQTARKNIIYLLCIKIGRFTEEENNLIKHYIRYIGQDFEKATIVIFTHLDEWISDSQDQGILEPKFEDFIATLDKNSIQLLNKFDMRYKPLNNRKSGNDEVVKQIICMAEQLTRQSSISRAVPQLQCEPEVESQSILCCNFM</sequence>
<dbReference type="OrthoDB" id="9982588at2759"/>
<keyword evidence="3" id="KW-0342">GTP-binding</keyword>
<organism evidence="5 6">
    <name type="scientific">Mytilus coruscus</name>
    <name type="common">Sea mussel</name>
    <dbReference type="NCBI Taxonomy" id="42192"/>
    <lineage>
        <taxon>Eukaryota</taxon>
        <taxon>Metazoa</taxon>
        <taxon>Spiralia</taxon>
        <taxon>Lophotrochozoa</taxon>
        <taxon>Mollusca</taxon>
        <taxon>Bivalvia</taxon>
        <taxon>Autobranchia</taxon>
        <taxon>Pteriomorphia</taxon>
        <taxon>Mytilida</taxon>
        <taxon>Mytiloidea</taxon>
        <taxon>Mytilidae</taxon>
        <taxon>Mytilinae</taxon>
        <taxon>Mytilus</taxon>
    </lineage>
</organism>
<dbReference type="PROSITE" id="PS51720">
    <property type="entry name" value="G_AIG1"/>
    <property type="match status" value="1"/>
</dbReference>
<name>A0A6J7ZY44_MYTCO</name>
<keyword evidence="2" id="KW-0547">Nucleotide-binding</keyword>
<gene>
    <name evidence="5" type="ORF">MCOR_2194</name>
</gene>